<accession>A0A812XP49</accession>
<dbReference type="OrthoDB" id="10276998at2759"/>
<sequence>SEGDEDSAPRLESDDEDENLLGDTPERLRPDNGLHMRPAGPPPPLPAGSPPIPDPFGANLKAKASAPPDENYLPGDWATTHVQRSPPPAIVIRHVQWRLASFQQCLLNAEVFNDFPVPVGTPFRFHNPFTSRAQCEELRYSVAQGRSPWEAIESHVQNRGWRAVVLLNPQPDSQAVHLIAMPHDWHLVSVALVAGLRIIPCCVPRRSRFRDLLAVPIEDIRGRLELPIQVELDHGTVTFRSGDCFRVAVQGDLPAPVDVEPVPSQQSAASSSEPAPPATSGGSLSRPSWPLLIPTGLGALQLRPISMLVMLAWVTGQAMHRPGGFPWGTPPRDRVFQNSEIQGPVQVALHSPFLGSFPAYPAAQGMSHDTAWAQFLNDDTSWAVEFFPVWPGPKFTELTFVPVGADCATVTVILRWRGLDRAALIPRTVTVRWMQEYASAQVCTDVVDVSLPHPLEIWSAFDPVPCDFRLRNGDVIYLHESVHHDPEVLVFEEPWDLQDGRAHQHAPWAAGFRLDTSVSVRLLRPGLRPYLATVPAGEAWDPLAYSFSGNFVHEHPGRWTPIQWTTAIPPQLLLVSEVAALANVVVSTHEGRRVRAAPRFVAREDLAQALELAPFPLTVGGVPDLTLDQGVELRNGDVIFGSPVAASFSYSARFKAVHCAAGLVFLGHLVLHPRSALAVAVLVWFYPSRVHGRGGASSEDEPLSLDSDDARTDPPAVLRSLLTCGIPPPLPAHAAFRVLPRLVDNSLSALYALTLVGASLALCDTIFHGRFSKTSVLGIVVVGPLILPLSAARADVVHLCFCQSAVSLLPPSFCMAKVLLGDPTQALRIGSLAPMLKCGLSIPVCSSVMVITLVFHLTPATVTEALVGGRRYMYSVPRNVMGHNPSLMRSCRGRTRSDPHPDGDGTPALLTLSQMSSRDADVLVRDPEATTLWEPAMRLPPSALPLFDEPTRALAGLALLGTHPARWFLGLVLLSSPASAMIEAPSYTFNAFHVGLFPWRREDPDDTMEDVSGGQPLETVYLSPFTGPSPTLQLAPETTVNRWSEALLNGEPYWGASACPVWPTVSSGAMIAVPCPGGSDVVCLHVTSHQVHYAVCVPRVCTLPWLIRVLSTSASLDIISLAIPPSLDCLEAGADEALHWRTGDLVVALPPDAFTGLFQTPLFTLQAQVRHCAIWSLDFRVANRADVILWTPGRERPRLTKIPARARWSALASTFEGEFSQRYPGRWIPAPWVADDRPHLVLQPSQIDRAHVIVEDGVHTFCADVRAETDAYMLWEDLPALGSQPTVLSVPMPTLRAGTHVRTGDVIYVADRSASARWRQGPGALLAVLVAAALGLA</sequence>
<feature type="compositionally biased region" description="Pro residues" evidence="1">
    <location>
        <begin position="39"/>
        <end position="54"/>
    </location>
</feature>
<feature type="non-terminal residue" evidence="2">
    <location>
        <position position="1"/>
    </location>
</feature>
<feature type="region of interest" description="Disordered" evidence="1">
    <location>
        <begin position="1"/>
        <end position="80"/>
    </location>
</feature>
<dbReference type="EMBL" id="CAJNJA010038342">
    <property type="protein sequence ID" value="CAE7745889.1"/>
    <property type="molecule type" value="Genomic_DNA"/>
</dbReference>
<reference evidence="2" key="1">
    <citation type="submission" date="2021-02" db="EMBL/GenBank/DDBJ databases">
        <authorList>
            <person name="Dougan E. K."/>
            <person name="Rhodes N."/>
            <person name="Thang M."/>
            <person name="Chan C."/>
        </authorList>
    </citation>
    <scope>NUCLEOTIDE SEQUENCE</scope>
</reference>
<protein>
    <submittedName>
        <fullName evidence="2">Uncharacterized protein</fullName>
    </submittedName>
</protein>
<keyword evidence="3" id="KW-1185">Reference proteome</keyword>
<name>A0A812XP49_9DINO</name>
<evidence type="ECO:0000313" key="2">
    <source>
        <dbReference type="EMBL" id="CAE7745889.1"/>
    </source>
</evidence>
<feature type="region of interest" description="Disordered" evidence="1">
    <location>
        <begin position="256"/>
        <end position="284"/>
    </location>
</feature>
<feature type="compositionally biased region" description="Low complexity" evidence="1">
    <location>
        <begin position="263"/>
        <end position="283"/>
    </location>
</feature>
<comment type="caution">
    <text evidence="2">The sequence shown here is derived from an EMBL/GenBank/DDBJ whole genome shotgun (WGS) entry which is preliminary data.</text>
</comment>
<feature type="compositionally biased region" description="Basic and acidic residues" evidence="1">
    <location>
        <begin position="24"/>
        <end position="34"/>
    </location>
</feature>
<evidence type="ECO:0000256" key="1">
    <source>
        <dbReference type="SAM" id="MobiDB-lite"/>
    </source>
</evidence>
<organism evidence="2 3">
    <name type="scientific">Symbiodinium necroappetens</name>
    <dbReference type="NCBI Taxonomy" id="1628268"/>
    <lineage>
        <taxon>Eukaryota</taxon>
        <taxon>Sar</taxon>
        <taxon>Alveolata</taxon>
        <taxon>Dinophyceae</taxon>
        <taxon>Suessiales</taxon>
        <taxon>Symbiodiniaceae</taxon>
        <taxon>Symbiodinium</taxon>
    </lineage>
</organism>
<dbReference type="Proteomes" id="UP000601435">
    <property type="component" value="Unassembled WGS sequence"/>
</dbReference>
<proteinExistence type="predicted"/>
<evidence type="ECO:0000313" key="3">
    <source>
        <dbReference type="Proteomes" id="UP000601435"/>
    </source>
</evidence>
<gene>
    <name evidence="2" type="ORF">SNEC2469_LOCUS21603</name>
</gene>